<dbReference type="Pfam" id="PF01578">
    <property type="entry name" value="Cytochrom_C_asm"/>
    <property type="match status" value="1"/>
</dbReference>
<keyword evidence="9" id="KW-1003">Cell membrane</keyword>
<dbReference type="Proteomes" id="UP000070299">
    <property type="component" value="Unassembled WGS sequence"/>
</dbReference>
<dbReference type="GO" id="GO:0017004">
    <property type="term" value="P:cytochrome complex assembly"/>
    <property type="evidence" value="ECO:0007669"/>
    <property type="project" value="UniProtKB-KW"/>
</dbReference>
<dbReference type="GO" id="GO:0005886">
    <property type="term" value="C:plasma membrane"/>
    <property type="evidence" value="ECO:0007669"/>
    <property type="project" value="UniProtKB-SubCell"/>
</dbReference>
<feature type="transmembrane region" description="Helical" evidence="9">
    <location>
        <begin position="21"/>
        <end position="44"/>
    </location>
</feature>
<dbReference type="GO" id="GO:0020037">
    <property type="term" value="F:heme binding"/>
    <property type="evidence" value="ECO:0007669"/>
    <property type="project" value="InterPro"/>
</dbReference>
<protein>
    <recommendedName>
        <fullName evidence="4 9">Heme exporter protein C</fullName>
    </recommendedName>
    <alternativeName>
        <fullName evidence="9">Cytochrome c-type biogenesis protein</fullName>
    </alternativeName>
</protein>
<feature type="transmembrane region" description="Helical" evidence="9">
    <location>
        <begin position="158"/>
        <end position="177"/>
    </location>
</feature>
<evidence type="ECO:0000256" key="7">
    <source>
        <dbReference type="ARBA" id="ARBA00022989"/>
    </source>
</evidence>
<dbReference type="PANTHER" id="PTHR30071:SF1">
    <property type="entry name" value="CYTOCHROME B_B6 PROTEIN-RELATED"/>
    <property type="match status" value="1"/>
</dbReference>
<keyword evidence="8 9" id="KW-0472">Membrane</keyword>
<feature type="transmembrane region" description="Helical" evidence="9">
    <location>
        <begin position="201"/>
        <end position="222"/>
    </location>
</feature>
<comment type="similarity">
    <text evidence="3 9">Belongs to the CcmC/CycZ/HelC family.</text>
</comment>
<evidence type="ECO:0000259" key="10">
    <source>
        <dbReference type="Pfam" id="PF01578"/>
    </source>
</evidence>
<keyword evidence="6 9" id="KW-0201">Cytochrome c-type biogenesis</keyword>
<evidence type="ECO:0000313" key="11">
    <source>
        <dbReference type="EMBL" id="KXI28132.1"/>
    </source>
</evidence>
<evidence type="ECO:0000256" key="1">
    <source>
        <dbReference type="ARBA" id="ARBA00002442"/>
    </source>
</evidence>
<comment type="function">
    <text evidence="1 9">Required for the export of heme to the periplasm for the biogenesis of c-type cytochromes.</text>
</comment>
<dbReference type="NCBIfam" id="TIGR01191">
    <property type="entry name" value="ccmC"/>
    <property type="match status" value="1"/>
</dbReference>
<organism evidence="11 12">
    <name type="scientific">Paraglaciecola hydrolytica</name>
    <dbReference type="NCBI Taxonomy" id="1799789"/>
    <lineage>
        <taxon>Bacteria</taxon>
        <taxon>Pseudomonadati</taxon>
        <taxon>Pseudomonadota</taxon>
        <taxon>Gammaproteobacteria</taxon>
        <taxon>Alteromonadales</taxon>
        <taxon>Alteromonadaceae</taxon>
        <taxon>Paraglaciecola</taxon>
    </lineage>
</organism>
<gene>
    <name evidence="9" type="primary">ccmC</name>
    <name evidence="11" type="ORF">AX660_17255</name>
</gene>
<keyword evidence="5 9" id="KW-0812">Transmembrane</keyword>
<feature type="transmembrane region" description="Helical" evidence="9">
    <location>
        <begin position="56"/>
        <end position="83"/>
    </location>
</feature>
<feature type="transmembrane region" description="Helical" evidence="9">
    <location>
        <begin position="127"/>
        <end position="146"/>
    </location>
</feature>
<evidence type="ECO:0000256" key="8">
    <source>
        <dbReference type="ARBA" id="ARBA00023136"/>
    </source>
</evidence>
<reference evidence="12" key="1">
    <citation type="submission" date="2016-02" db="EMBL/GenBank/DDBJ databases">
        <authorList>
            <person name="Schultz-Johansen M."/>
            <person name="Glaring M.A."/>
            <person name="Bech P.K."/>
            <person name="Stougaard P."/>
        </authorList>
    </citation>
    <scope>NUCLEOTIDE SEQUENCE [LARGE SCALE GENOMIC DNA]</scope>
    <source>
        <strain evidence="12">S66</strain>
    </source>
</reference>
<dbReference type="OrthoDB" id="9778550at2"/>
<dbReference type="InterPro" id="IPR002541">
    <property type="entry name" value="Cyt_c_assembly"/>
</dbReference>
<dbReference type="InterPro" id="IPR003557">
    <property type="entry name" value="Cyt_c_biogenesis_CcmC"/>
</dbReference>
<evidence type="ECO:0000256" key="2">
    <source>
        <dbReference type="ARBA" id="ARBA00004141"/>
    </source>
</evidence>
<sequence>MWKWLHPYAKTEKSYQLCQTLLPWFSVFGLFTLIVATVWGLAFAPADYQQSDAFRIIYIHVPSAILSKMLYSSMAIAAFIGLVWQVKTAFMAMIALAPIGAMVTFVSLITGAVWGKPMWGTWWEWDARLTSQLILLFLFFGVMSLYKSFDDQQQAGKAAGVMAIVGVINLPIIHYSVEWWNTLHQGATILKMDKPSMPPEMLWPLLLAIVSWALVSGAIFLLRLQNEIIRREIKRPWVLAMVSQVQDVNTGDNNSPKPEQAQ</sequence>
<comment type="subcellular location">
    <subcellularLocation>
        <location evidence="9">Cell inner membrane</location>
    </subcellularLocation>
    <subcellularLocation>
        <location evidence="2">Membrane</location>
        <topology evidence="2">Multi-pass membrane protein</topology>
    </subcellularLocation>
</comment>
<feature type="transmembrane region" description="Helical" evidence="9">
    <location>
        <begin position="90"/>
        <end position="115"/>
    </location>
</feature>
<dbReference type="STRING" id="1799789.AX660_17255"/>
<name>A0A135ZYS4_9ALTE</name>
<dbReference type="RefSeq" id="WP_068378151.1">
    <property type="nucleotide sequence ID" value="NZ_LSNE01000007.1"/>
</dbReference>
<dbReference type="EMBL" id="LSNE01000007">
    <property type="protein sequence ID" value="KXI28132.1"/>
    <property type="molecule type" value="Genomic_DNA"/>
</dbReference>
<feature type="domain" description="Cytochrome c assembly protein" evidence="10">
    <location>
        <begin position="26"/>
        <end position="184"/>
    </location>
</feature>
<keyword evidence="7 9" id="KW-1133">Transmembrane helix</keyword>
<keyword evidence="9" id="KW-0997">Cell inner membrane</keyword>
<proteinExistence type="inferred from homology"/>
<dbReference type="PANTHER" id="PTHR30071">
    <property type="entry name" value="HEME EXPORTER PROTEIN C"/>
    <property type="match status" value="1"/>
</dbReference>
<evidence type="ECO:0000256" key="4">
    <source>
        <dbReference type="ARBA" id="ARBA00016463"/>
    </source>
</evidence>
<dbReference type="GO" id="GO:0015232">
    <property type="term" value="F:heme transmembrane transporter activity"/>
    <property type="evidence" value="ECO:0007669"/>
    <property type="project" value="InterPro"/>
</dbReference>
<evidence type="ECO:0000313" key="12">
    <source>
        <dbReference type="Proteomes" id="UP000070299"/>
    </source>
</evidence>
<evidence type="ECO:0000256" key="9">
    <source>
        <dbReference type="RuleBase" id="RU364092"/>
    </source>
</evidence>
<dbReference type="InterPro" id="IPR045062">
    <property type="entry name" value="Cyt_c_biogenesis_CcsA/CcmC"/>
</dbReference>
<comment type="caution">
    <text evidence="11">The sequence shown here is derived from an EMBL/GenBank/DDBJ whole genome shotgun (WGS) entry which is preliminary data.</text>
</comment>
<evidence type="ECO:0000256" key="5">
    <source>
        <dbReference type="ARBA" id="ARBA00022692"/>
    </source>
</evidence>
<keyword evidence="9" id="KW-0813">Transport</keyword>
<evidence type="ECO:0000256" key="6">
    <source>
        <dbReference type="ARBA" id="ARBA00022748"/>
    </source>
</evidence>
<keyword evidence="12" id="KW-1185">Reference proteome</keyword>
<dbReference type="AlphaFoldDB" id="A0A135ZYS4"/>
<evidence type="ECO:0000256" key="3">
    <source>
        <dbReference type="ARBA" id="ARBA00005840"/>
    </source>
</evidence>
<accession>A0A135ZYS4</accession>
<dbReference type="PRINTS" id="PR01386">
    <property type="entry name" value="CCMCBIOGNSIS"/>
</dbReference>